<sequence>MALDNSVKNLIGNLFRIDNNLELFAPGYLGSKKTTEDNLPWLGLKNLNRIVYFATTFNYFFFETMIADITIAMDAKKKEPIIIEVRDNFTNLIELEKLGFLQSKVENIPASQMLLLKDLYKFMFTKYEKFNTLFENDPNIKMLAKHSGSLSAPVFLEEKEVYDYYEKAAKQIFGK</sequence>
<evidence type="ECO:0000313" key="2">
    <source>
        <dbReference type="Proteomes" id="UP000234790"/>
    </source>
</evidence>
<reference evidence="1 2" key="1">
    <citation type="submission" date="2017-12" db="EMBL/GenBank/DDBJ databases">
        <title>Complete genome sequence of Spiroplasma monobiae MQ-1 (ATCC 33825).</title>
        <authorList>
            <person name="Tsai Y.-M."/>
            <person name="Lo W.-S."/>
            <person name="Wu P.-S."/>
            <person name="Cho S.-T."/>
            <person name="Kuo C.-H."/>
        </authorList>
    </citation>
    <scope>NUCLEOTIDE SEQUENCE [LARGE SCALE GENOMIC DNA]</scope>
    <source>
        <strain evidence="1 2">MQ-1</strain>
    </source>
</reference>
<name>A0A2K9LW52_SPISQ</name>
<dbReference type="AlphaFoldDB" id="A0A2K9LW52"/>
<dbReference type="Proteomes" id="UP000234790">
    <property type="component" value="Chromosome"/>
</dbReference>
<dbReference type="RefSeq" id="WP_101780675.1">
    <property type="nucleotide sequence ID" value="NZ_CP025543.1"/>
</dbReference>
<dbReference type="EMBL" id="CP025543">
    <property type="protein sequence ID" value="AUM62615.1"/>
    <property type="molecule type" value="Genomic_DNA"/>
</dbReference>
<accession>A0A2K9LW52</accession>
<dbReference type="KEGG" id="smoo:SMONO_v1c03660"/>
<organism evidence="1 2">
    <name type="scientific">Spiroplasma monobiae MQ-1</name>
    <dbReference type="NCBI Taxonomy" id="1336748"/>
    <lineage>
        <taxon>Bacteria</taxon>
        <taxon>Bacillati</taxon>
        <taxon>Mycoplasmatota</taxon>
        <taxon>Mollicutes</taxon>
        <taxon>Entomoplasmatales</taxon>
        <taxon>Spiroplasmataceae</taxon>
        <taxon>Spiroplasma</taxon>
    </lineage>
</organism>
<protein>
    <submittedName>
        <fullName evidence="1">Uncharacterized protein</fullName>
    </submittedName>
</protein>
<proteinExistence type="predicted"/>
<dbReference type="OrthoDB" id="388961at2"/>
<keyword evidence="2" id="KW-1185">Reference proteome</keyword>
<evidence type="ECO:0000313" key="1">
    <source>
        <dbReference type="EMBL" id="AUM62615.1"/>
    </source>
</evidence>
<gene>
    <name evidence="1" type="ORF">SMONO_v1c03660</name>
</gene>